<dbReference type="GeneID" id="71992928"/>
<dbReference type="Proteomes" id="UP000756132">
    <property type="component" value="Chromosome 11"/>
</dbReference>
<keyword evidence="2" id="KW-1185">Reference proteome</keyword>
<dbReference type="RefSeq" id="XP_047767917.1">
    <property type="nucleotide sequence ID" value="XM_047912198.1"/>
</dbReference>
<reference evidence="1" key="2">
    <citation type="journal article" date="2022" name="Microb. Genom.">
        <title>A chromosome-scale genome assembly of the tomato pathogen Cladosporium fulvum reveals a compartmentalized genome architecture and the presence of a dispensable chromosome.</title>
        <authorList>
            <person name="Zaccaron A.Z."/>
            <person name="Chen L.H."/>
            <person name="Samaras A."/>
            <person name="Stergiopoulos I."/>
        </authorList>
    </citation>
    <scope>NUCLEOTIDE SEQUENCE</scope>
    <source>
        <strain evidence="1">Race5_Kim</strain>
    </source>
</reference>
<sequence>MVPPGCTLGDLPVELVLRFLAPVIPDGHIFHLGPHQHEVKGVQPRYVHQIVALPNDDPTVCLSELALCGRKVKEVVYALFYGRNQFVLELAAVSHGAHVAVSKTFHATSWNRIVHSRPDTLPLSHDILLYVKDLTISIGLTYGGGTIRERGAIKAQLQELADAFVDQDHALKKITVGLTTLKQVDKRWTSNNLKLKYGLPNVAMRLALARFSNRQAAMLREAIASMLMPLTQLSDVEVEVVVNGKGS</sequence>
<dbReference type="AlphaFoldDB" id="A0A9Q8PJG6"/>
<evidence type="ECO:0000313" key="1">
    <source>
        <dbReference type="EMBL" id="UJO23551.1"/>
    </source>
</evidence>
<evidence type="ECO:0000313" key="2">
    <source>
        <dbReference type="Proteomes" id="UP000756132"/>
    </source>
</evidence>
<gene>
    <name evidence="1" type="ORF">CLAFUR5_13050</name>
</gene>
<dbReference type="KEGG" id="ffu:CLAFUR5_13050"/>
<name>A0A9Q8PJG6_PASFU</name>
<proteinExistence type="predicted"/>
<dbReference type="OrthoDB" id="3638571at2759"/>
<reference evidence="1" key="1">
    <citation type="submission" date="2021-12" db="EMBL/GenBank/DDBJ databases">
        <authorList>
            <person name="Zaccaron A."/>
            <person name="Stergiopoulos I."/>
        </authorList>
    </citation>
    <scope>NUCLEOTIDE SEQUENCE</scope>
    <source>
        <strain evidence="1">Race5_Kim</strain>
    </source>
</reference>
<protein>
    <submittedName>
        <fullName evidence="1">Uncharacterized protein</fullName>
    </submittedName>
</protein>
<accession>A0A9Q8PJG6</accession>
<organism evidence="1 2">
    <name type="scientific">Passalora fulva</name>
    <name type="common">Tomato leaf mold</name>
    <name type="synonym">Cladosporium fulvum</name>
    <dbReference type="NCBI Taxonomy" id="5499"/>
    <lineage>
        <taxon>Eukaryota</taxon>
        <taxon>Fungi</taxon>
        <taxon>Dikarya</taxon>
        <taxon>Ascomycota</taxon>
        <taxon>Pezizomycotina</taxon>
        <taxon>Dothideomycetes</taxon>
        <taxon>Dothideomycetidae</taxon>
        <taxon>Mycosphaerellales</taxon>
        <taxon>Mycosphaerellaceae</taxon>
        <taxon>Fulvia</taxon>
    </lineage>
</organism>
<dbReference type="EMBL" id="CP090173">
    <property type="protein sequence ID" value="UJO23551.1"/>
    <property type="molecule type" value="Genomic_DNA"/>
</dbReference>